<protein>
    <recommendedName>
        <fullName evidence="11">Palmitoyltransferase</fullName>
        <ecNumber evidence="11">2.3.1.225</ecNumber>
    </recommendedName>
</protein>
<comment type="similarity">
    <text evidence="2 11">Belongs to the DHHC palmitoyltransferase family.</text>
</comment>
<evidence type="ECO:0000256" key="6">
    <source>
        <dbReference type="ARBA" id="ARBA00023136"/>
    </source>
</evidence>
<feature type="domain" description="Palmitoyltransferase DHHC" evidence="13">
    <location>
        <begin position="233"/>
        <end position="372"/>
    </location>
</feature>
<evidence type="ECO:0000256" key="2">
    <source>
        <dbReference type="ARBA" id="ARBA00008574"/>
    </source>
</evidence>
<sequence>MGTPSARLRHKGSTTTLFEFGLDDDSVVPHPRDTANASSSQTLASVSDGDSDTLPPRRPSAKALKLLGLTTPPLQPKLSVDTLRPSPPEESLSLLQGLALADSEPSVYPQEATTIPSRAMAGFWEQGIAESNVWYRRHGLHAPFHPFFFGQWALCLVLFFGQFLYQGQFIEDDQAFWLVYVGGIALSLTTGVCSLLTTWLDPTDPAVKHACVPRSTSYRMRPGVLVNDLTTGLCQVCQVKTAFDTRHCKRCNRCVAGFDHHCKWLNTCIGARNYRVFVAFLGLTWLTACCYLANSAYIVYLFFSRKDDYLSRVADVFDLDTPSPDARADIVIFADVLVGVFTFLNWVGVAAMTQILSFHVNLWRLGKNTTQYFDDRDAVRQSFTTNNPWHAPPPNSWRGRWHRARHAIGMGRLWIAVRWRRFQGRRAPQDYAHPGSPTDHTAVPLGFLGP</sequence>
<dbReference type="GO" id="GO:0005783">
    <property type="term" value="C:endoplasmic reticulum"/>
    <property type="evidence" value="ECO:0007669"/>
    <property type="project" value="TreeGrafter"/>
</dbReference>
<dbReference type="PANTHER" id="PTHR22883:SF301">
    <property type="entry name" value="PALMITOYLTRANSFERASE ZDHHC12"/>
    <property type="match status" value="1"/>
</dbReference>
<keyword evidence="9 11" id="KW-0012">Acyltransferase</keyword>
<keyword evidence="4 11" id="KW-0812">Transmembrane</keyword>
<comment type="domain">
    <text evidence="11">The DHHC domain is required for palmitoyltransferase activity.</text>
</comment>
<dbReference type="GO" id="GO:0006612">
    <property type="term" value="P:protein targeting to membrane"/>
    <property type="evidence" value="ECO:0007669"/>
    <property type="project" value="TreeGrafter"/>
</dbReference>
<comment type="caution">
    <text evidence="14">The sequence shown here is derived from an EMBL/GenBank/DDBJ whole genome shotgun (WGS) entry which is preliminary data.</text>
</comment>
<keyword evidence="3 11" id="KW-0808">Transferase</keyword>
<proteinExistence type="inferred from homology"/>
<dbReference type="PROSITE" id="PS50216">
    <property type="entry name" value="DHHC"/>
    <property type="match status" value="1"/>
</dbReference>
<keyword evidence="8" id="KW-0449">Lipoprotein</keyword>
<keyword evidence="5 11" id="KW-1133">Transmembrane helix</keyword>
<feature type="region of interest" description="Disordered" evidence="12">
    <location>
        <begin position="428"/>
        <end position="450"/>
    </location>
</feature>
<dbReference type="Proteomes" id="UP001151582">
    <property type="component" value="Unassembled WGS sequence"/>
</dbReference>
<evidence type="ECO:0000256" key="9">
    <source>
        <dbReference type="ARBA" id="ARBA00023315"/>
    </source>
</evidence>
<dbReference type="AlphaFoldDB" id="A0A9W8EB88"/>
<evidence type="ECO:0000256" key="11">
    <source>
        <dbReference type="RuleBase" id="RU079119"/>
    </source>
</evidence>
<evidence type="ECO:0000256" key="7">
    <source>
        <dbReference type="ARBA" id="ARBA00023139"/>
    </source>
</evidence>
<evidence type="ECO:0000256" key="1">
    <source>
        <dbReference type="ARBA" id="ARBA00004127"/>
    </source>
</evidence>
<keyword evidence="6 11" id="KW-0472">Membrane</keyword>
<dbReference type="Pfam" id="PF01529">
    <property type="entry name" value="DHHC"/>
    <property type="match status" value="1"/>
</dbReference>
<evidence type="ECO:0000313" key="15">
    <source>
        <dbReference type="Proteomes" id="UP001151582"/>
    </source>
</evidence>
<dbReference type="InterPro" id="IPR039859">
    <property type="entry name" value="PFA4/ZDH16/20/ERF2-like"/>
</dbReference>
<feature type="transmembrane region" description="Helical" evidence="11">
    <location>
        <begin position="330"/>
        <end position="358"/>
    </location>
</feature>
<evidence type="ECO:0000256" key="3">
    <source>
        <dbReference type="ARBA" id="ARBA00022679"/>
    </source>
</evidence>
<reference evidence="14" key="1">
    <citation type="submission" date="2022-07" db="EMBL/GenBank/DDBJ databases">
        <title>Phylogenomic reconstructions and comparative analyses of Kickxellomycotina fungi.</title>
        <authorList>
            <person name="Reynolds N.K."/>
            <person name="Stajich J.E."/>
            <person name="Barry K."/>
            <person name="Grigoriev I.V."/>
            <person name="Crous P."/>
            <person name="Smith M.E."/>
        </authorList>
    </citation>
    <scope>NUCLEOTIDE SEQUENCE</scope>
    <source>
        <strain evidence="14">RSA 567</strain>
    </source>
</reference>
<name>A0A9W8EB88_9FUNG</name>
<dbReference type="InterPro" id="IPR001594">
    <property type="entry name" value="Palmitoyltrfase_DHHC"/>
</dbReference>
<dbReference type="GO" id="GO:0019706">
    <property type="term" value="F:protein-cysteine S-palmitoyltransferase activity"/>
    <property type="evidence" value="ECO:0007669"/>
    <property type="project" value="UniProtKB-EC"/>
</dbReference>
<dbReference type="EC" id="2.3.1.225" evidence="11"/>
<evidence type="ECO:0000256" key="10">
    <source>
        <dbReference type="ARBA" id="ARBA00048048"/>
    </source>
</evidence>
<feature type="transmembrane region" description="Helical" evidence="11">
    <location>
        <begin position="144"/>
        <end position="165"/>
    </location>
</feature>
<dbReference type="OrthoDB" id="9909019at2759"/>
<dbReference type="GO" id="GO:0005794">
    <property type="term" value="C:Golgi apparatus"/>
    <property type="evidence" value="ECO:0007669"/>
    <property type="project" value="TreeGrafter"/>
</dbReference>
<dbReference type="EMBL" id="JANBQB010000043">
    <property type="protein sequence ID" value="KAJ1983725.1"/>
    <property type="molecule type" value="Genomic_DNA"/>
</dbReference>
<keyword evidence="15" id="KW-1185">Reference proteome</keyword>
<dbReference type="PANTHER" id="PTHR22883">
    <property type="entry name" value="ZINC FINGER DHHC DOMAIN CONTAINING PROTEIN"/>
    <property type="match status" value="1"/>
</dbReference>
<evidence type="ECO:0000256" key="8">
    <source>
        <dbReference type="ARBA" id="ARBA00023288"/>
    </source>
</evidence>
<evidence type="ECO:0000259" key="13">
    <source>
        <dbReference type="Pfam" id="PF01529"/>
    </source>
</evidence>
<accession>A0A9W8EB88</accession>
<evidence type="ECO:0000256" key="5">
    <source>
        <dbReference type="ARBA" id="ARBA00022989"/>
    </source>
</evidence>
<evidence type="ECO:0000313" key="14">
    <source>
        <dbReference type="EMBL" id="KAJ1983725.1"/>
    </source>
</evidence>
<organism evidence="14 15">
    <name type="scientific">Dimargaris verticillata</name>
    <dbReference type="NCBI Taxonomy" id="2761393"/>
    <lineage>
        <taxon>Eukaryota</taxon>
        <taxon>Fungi</taxon>
        <taxon>Fungi incertae sedis</taxon>
        <taxon>Zoopagomycota</taxon>
        <taxon>Kickxellomycotina</taxon>
        <taxon>Dimargaritomycetes</taxon>
        <taxon>Dimargaritales</taxon>
        <taxon>Dimargaritaceae</taxon>
        <taxon>Dimargaris</taxon>
    </lineage>
</organism>
<comment type="subcellular location">
    <subcellularLocation>
        <location evidence="1">Endomembrane system</location>
        <topology evidence="1">Multi-pass membrane protein</topology>
    </subcellularLocation>
</comment>
<keyword evidence="7" id="KW-0564">Palmitate</keyword>
<feature type="transmembrane region" description="Helical" evidence="11">
    <location>
        <begin position="276"/>
        <end position="303"/>
    </location>
</feature>
<evidence type="ECO:0000256" key="4">
    <source>
        <dbReference type="ARBA" id="ARBA00022692"/>
    </source>
</evidence>
<feature type="compositionally biased region" description="Polar residues" evidence="12">
    <location>
        <begin position="35"/>
        <end position="45"/>
    </location>
</feature>
<feature type="region of interest" description="Disordered" evidence="12">
    <location>
        <begin position="22"/>
        <end position="58"/>
    </location>
</feature>
<feature type="transmembrane region" description="Helical" evidence="11">
    <location>
        <begin position="177"/>
        <end position="200"/>
    </location>
</feature>
<gene>
    <name evidence="14" type="ORF">H4R34_001103</name>
</gene>
<evidence type="ECO:0000256" key="12">
    <source>
        <dbReference type="SAM" id="MobiDB-lite"/>
    </source>
</evidence>
<comment type="catalytic activity">
    <reaction evidence="10 11">
        <text>L-cysteinyl-[protein] + hexadecanoyl-CoA = S-hexadecanoyl-L-cysteinyl-[protein] + CoA</text>
        <dbReference type="Rhea" id="RHEA:36683"/>
        <dbReference type="Rhea" id="RHEA-COMP:10131"/>
        <dbReference type="Rhea" id="RHEA-COMP:11032"/>
        <dbReference type="ChEBI" id="CHEBI:29950"/>
        <dbReference type="ChEBI" id="CHEBI:57287"/>
        <dbReference type="ChEBI" id="CHEBI:57379"/>
        <dbReference type="ChEBI" id="CHEBI:74151"/>
        <dbReference type="EC" id="2.3.1.225"/>
    </reaction>
</comment>